<dbReference type="InterPro" id="IPR016035">
    <property type="entry name" value="Acyl_Trfase/lysoPLipase"/>
</dbReference>
<dbReference type="SMART" id="SM00028">
    <property type="entry name" value="TPR"/>
    <property type="match status" value="4"/>
</dbReference>
<feature type="short sequence motif" description="DGA/G" evidence="2">
    <location>
        <begin position="138"/>
        <end position="140"/>
    </location>
</feature>
<dbReference type="GeneID" id="98150499"/>
<proteinExistence type="predicted"/>
<dbReference type="InterPro" id="IPR011990">
    <property type="entry name" value="TPR-like_helical_dom_sf"/>
</dbReference>
<organism evidence="5 6">
    <name type="scientific">Aspergillus lucknowensis</name>
    <dbReference type="NCBI Taxonomy" id="176173"/>
    <lineage>
        <taxon>Eukaryota</taxon>
        <taxon>Fungi</taxon>
        <taxon>Dikarya</taxon>
        <taxon>Ascomycota</taxon>
        <taxon>Pezizomycotina</taxon>
        <taxon>Eurotiomycetes</taxon>
        <taxon>Eurotiomycetidae</taxon>
        <taxon>Eurotiales</taxon>
        <taxon>Aspergillaceae</taxon>
        <taxon>Aspergillus</taxon>
        <taxon>Aspergillus subgen. Nidulantes</taxon>
    </lineage>
</organism>
<dbReference type="Gene3D" id="1.25.40.10">
    <property type="entry name" value="Tetratricopeptide repeat domain"/>
    <property type="match status" value="3"/>
</dbReference>
<dbReference type="SUPFAM" id="SSF48452">
    <property type="entry name" value="TPR-like"/>
    <property type="match status" value="4"/>
</dbReference>
<name>A0ABR4LTA5_9EURO</name>
<dbReference type="Gene3D" id="3.40.50.300">
    <property type="entry name" value="P-loop containing nucleotide triphosphate hydrolases"/>
    <property type="match status" value="1"/>
</dbReference>
<dbReference type="Pfam" id="PF13424">
    <property type="entry name" value="TPR_12"/>
    <property type="match status" value="4"/>
</dbReference>
<evidence type="ECO:0000256" key="2">
    <source>
        <dbReference type="PROSITE-ProRule" id="PRU01161"/>
    </source>
</evidence>
<comment type="caution">
    <text evidence="2">Lacks conserved residue(s) required for the propagation of feature annotation.</text>
</comment>
<evidence type="ECO:0000256" key="1">
    <source>
        <dbReference type="ARBA" id="ARBA00023098"/>
    </source>
</evidence>
<dbReference type="SUPFAM" id="SSF52540">
    <property type="entry name" value="P-loop containing nucleoside triphosphate hydrolases"/>
    <property type="match status" value="1"/>
</dbReference>
<dbReference type="InterPro" id="IPR027417">
    <property type="entry name" value="P-loop_NTPase"/>
</dbReference>
<protein>
    <recommendedName>
        <fullName evidence="4">PNPLA domain-containing protein</fullName>
    </recommendedName>
</protein>
<evidence type="ECO:0000313" key="6">
    <source>
        <dbReference type="Proteomes" id="UP001610432"/>
    </source>
</evidence>
<dbReference type="SUPFAM" id="SSF52151">
    <property type="entry name" value="FabD/lysophospholipase-like"/>
    <property type="match status" value="1"/>
</dbReference>
<dbReference type="InterPro" id="IPR053137">
    <property type="entry name" value="NLR-like"/>
</dbReference>
<dbReference type="PROSITE" id="PS51635">
    <property type="entry name" value="PNPLA"/>
    <property type="match status" value="1"/>
</dbReference>
<dbReference type="Pfam" id="PF01734">
    <property type="entry name" value="Patatin"/>
    <property type="match status" value="1"/>
</dbReference>
<dbReference type="Pfam" id="PF13191">
    <property type="entry name" value="AAA_16"/>
    <property type="match status" value="1"/>
</dbReference>
<evidence type="ECO:0000256" key="3">
    <source>
        <dbReference type="SAM" id="MobiDB-lite"/>
    </source>
</evidence>
<dbReference type="InterPro" id="IPR002641">
    <property type="entry name" value="PNPLA_dom"/>
</dbReference>
<accession>A0ABR4LTA5</accession>
<dbReference type="EMBL" id="JBFXLQ010000017">
    <property type="protein sequence ID" value="KAL2867769.1"/>
    <property type="molecule type" value="Genomic_DNA"/>
</dbReference>
<reference evidence="5 6" key="1">
    <citation type="submission" date="2024-07" db="EMBL/GenBank/DDBJ databases">
        <title>Section-level genome sequencing and comparative genomics of Aspergillus sections Usti and Cavernicolus.</title>
        <authorList>
            <consortium name="Lawrence Berkeley National Laboratory"/>
            <person name="Nybo J.L."/>
            <person name="Vesth T.C."/>
            <person name="Theobald S."/>
            <person name="Frisvad J.C."/>
            <person name="Larsen T.O."/>
            <person name="Kjaerboelling I."/>
            <person name="Rothschild-Mancinelli K."/>
            <person name="Lyhne E.K."/>
            <person name="Kogle M.E."/>
            <person name="Barry K."/>
            <person name="Clum A."/>
            <person name="Na H."/>
            <person name="Ledsgaard L."/>
            <person name="Lin J."/>
            <person name="Lipzen A."/>
            <person name="Kuo A."/>
            <person name="Riley R."/>
            <person name="Mondo S."/>
            <person name="Labutti K."/>
            <person name="Haridas S."/>
            <person name="Pangalinan J."/>
            <person name="Salamov A.A."/>
            <person name="Simmons B.A."/>
            <person name="Magnuson J.K."/>
            <person name="Chen J."/>
            <person name="Drula E."/>
            <person name="Henrissat B."/>
            <person name="Wiebenga A."/>
            <person name="Lubbers R.J."/>
            <person name="Gomes A.C."/>
            <person name="Macurrencykelacurrency M.R."/>
            <person name="Stajich J."/>
            <person name="Grigoriev I.V."/>
            <person name="Mortensen U.H."/>
            <person name="De Vries R.P."/>
            <person name="Baker S.E."/>
            <person name="Andersen M.R."/>
        </authorList>
    </citation>
    <scope>NUCLEOTIDE SEQUENCE [LARGE SCALE GENOMIC DNA]</scope>
    <source>
        <strain evidence="5 6">CBS 449.75</strain>
    </source>
</reference>
<dbReference type="Proteomes" id="UP001610432">
    <property type="component" value="Unassembled WGS sequence"/>
</dbReference>
<comment type="caution">
    <text evidence="5">The sequence shown here is derived from an EMBL/GenBank/DDBJ whole genome shotgun (WGS) entry which is preliminary data.</text>
</comment>
<dbReference type="Gene3D" id="3.40.1090.10">
    <property type="entry name" value="Cytosolic phospholipase A2 catalytic domain"/>
    <property type="match status" value="1"/>
</dbReference>
<feature type="compositionally biased region" description="Basic and acidic residues" evidence="3">
    <location>
        <begin position="1218"/>
        <end position="1229"/>
    </location>
</feature>
<feature type="domain" description="PNPLA" evidence="4">
    <location>
        <begin position="1"/>
        <end position="151"/>
    </location>
</feature>
<gene>
    <name evidence="5" type="ORF">BJX67DRAFT_77366</name>
</gene>
<keyword evidence="6" id="KW-1185">Reference proteome</keyword>
<dbReference type="PANTHER" id="PTHR46082:SF6">
    <property type="entry name" value="AAA+ ATPASE DOMAIN-CONTAINING PROTEIN-RELATED"/>
    <property type="match status" value="1"/>
</dbReference>
<dbReference type="Pfam" id="PF13374">
    <property type="entry name" value="TPR_10"/>
    <property type="match status" value="1"/>
</dbReference>
<evidence type="ECO:0000313" key="5">
    <source>
        <dbReference type="EMBL" id="KAL2867769.1"/>
    </source>
</evidence>
<dbReference type="PANTHER" id="PTHR46082">
    <property type="entry name" value="ATP/GTP-BINDING PROTEIN-RELATED"/>
    <property type="match status" value="1"/>
</dbReference>
<dbReference type="InterPro" id="IPR041664">
    <property type="entry name" value="AAA_16"/>
</dbReference>
<keyword evidence="1" id="KW-0443">Lipid metabolism</keyword>
<evidence type="ECO:0000259" key="4">
    <source>
        <dbReference type="PROSITE" id="PS51635"/>
    </source>
</evidence>
<feature type="region of interest" description="Disordered" evidence="3">
    <location>
        <begin position="1210"/>
        <end position="1229"/>
    </location>
</feature>
<dbReference type="InterPro" id="IPR019734">
    <property type="entry name" value="TPR_rpt"/>
</dbReference>
<sequence>MLGRLRMGVQETIDAYLELAKGVFRERTQTLFMPGHVRALVGAHRFSGEKLAAAVKRVVKRETGNEDTPFFNKEEEQCRVFVCATRTANTALAIMRSYRSDEEDSAQGTIWEVARATSAAPTFFPPVKFGNPPAEYVDGALVHNNPIRLVMGEINKVWGCERELCCVVSIGTGTPVTPKLGSMGVSVLKACAKLATNAENIARGFKADEGGRLHKEGKYFRFNVAQGLQAVKLEEWQAFDLMDAATKAYLRDAEVEVDTCARRLGQVTASEPEASPQPPATTAAPEYIDISRVSSRYFTGRRKVLTELEGYFRAARRANPQVAVLIGLGGIGKTQTALRYFERRKAAYTIALFVECNTKQEAIAAFVRFAHLVVDEELRQCPDSTYIEAVKKLGFSGLLDEQDQANQSSAESQTRVVDAVKRWLGRQQKPFLIIFDNADDPAAVNLDQLIPRHQDGDILITTRDKGAQAFGQAFPIDEMNEKDAIDLLAHASNMAFTSKQHREAARITEVLGYLPLAIDQAGGYLTSSDSDLANFLPTYELHARSLLSQLPNDGFLGYKHSAFTTWEMSFKRLEVLSPKSASLLQVLGFLNNWDICDLLYKSRNTGEEPTVPAFLRDNNEWNLQADGFSFHEAFSVLLKLCLVKRDENIPELRTYNIHPVVHVWIRERLDSPRRAQYARDALLLVARALPSLQQSSASAWAIHRRLHPHIQAVWSNIKRHVPASEDGREPAFLQALHIMATSFRQQGHYHVAEEILVRAYQGNKMAYGPVDPKTLDSATRLASIYDIRGDLKNAEELYRFVYAGLTEVLGADNRKTLAALQSLANVLKYRGQSEEAEKFYKEALVGRRKFGEADPDALETMDSLASLYFSSNRAKEAEPLRRFVLKTREELLGAENPETLEAMLDMGMLYSGLGKNELTVQLFEKAYENRHTLLNSQHTTKTLSALLMIAAYYANLGQTERAEAMYREVLARQQFLLGEQHLDTIWTQCCLGVVLFTKERSQESVERVEKALVDIEAKLGPDHLDTLWVAHALAIVYECWNKLEEAEQLQERVVKGYLAELGPDHVNTLYMINDLGDCYSRGKKTKKAAENFHIAYEGKLKKFGFRSPHTLYTATLLASAMRELGNEKESEELFKKVLDTTIDLLGRDHADVAVCMMYLADLYVSQHRFEEARDLYEEVYQTRANLQGEDHNNTRHTKQLLDEMKRRIEFPNAPNERSPVEKPTEARMEPRHVSFRPRRVRSMRWHH</sequence>
<dbReference type="RefSeq" id="XP_070886748.1">
    <property type="nucleotide sequence ID" value="XM_071035427.1"/>
</dbReference>